<feature type="transmembrane region" description="Helical" evidence="1">
    <location>
        <begin position="6"/>
        <end position="26"/>
    </location>
</feature>
<dbReference type="RefSeq" id="WP_257595589.1">
    <property type="nucleotide sequence ID" value="NZ_JANKHH010000004.1"/>
</dbReference>
<proteinExistence type="predicted"/>
<keyword evidence="1" id="KW-1133">Transmembrane helix</keyword>
<name>A0ABT1XQ73_9SPHN</name>
<gene>
    <name evidence="2" type="ORF">NSO95_07605</name>
</gene>
<keyword evidence="3" id="KW-1185">Reference proteome</keyword>
<keyword evidence="1" id="KW-0812">Transmembrane</keyword>
<evidence type="ECO:0000256" key="1">
    <source>
        <dbReference type="SAM" id="Phobius"/>
    </source>
</evidence>
<organism evidence="2 3">
    <name type="scientific">Parerythrobacter lacustris</name>
    <dbReference type="NCBI Taxonomy" id="2969984"/>
    <lineage>
        <taxon>Bacteria</taxon>
        <taxon>Pseudomonadati</taxon>
        <taxon>Pseudomonadota</taxon>
        <taxon>Alphaproteobacteria</taxon>
        <taxon>Sphingomonadales</taxon>
        <taxon>Erythrobacteraceae</taxon>
        <taxon>Parerythrobacter</taxon>
    </lineage>
</organism>
<evidence type="ECO:0000313" key="2">
    <source>
        <dbReference type="EMBL" id="MCR2833809.1"/>
    </source>
</evidence>
<comment type="caution">
    <text evidence="2">The sequence shown here is derived from an EMBL/GenBank/DDBJ whole genome shotgun (WGS) entry which is preliminary data.</text>
</comment>
<protein>
    <recommendedName>
        <fullName evidence="4">DUF2768 domain-containing protein</fullName>
    </recommendedName>
</protein>
<reference evidence="2 3" key="1">
    <citation type="submission" date="2022-08" db="EMBL/GenBank/DDBJ databases">
        <title>Polyphasic taxonomy analysis of Qipengyuania sp.RS5-5.</title>
        <authorList>
            <person name="Xamxidin M."/>
            <person name="Wu M."/>
        </authorList>
    </citation>
    <scope>NUCLEOTIDE SEQUENCE [LARGE SCALE GENOMIC DNA]</scope>
    <source>
        <strain evidence="2 3">RS5-5</strain>
    </source>
</reference>
<evidence type="ECO:0000313" key="3">
    <source>
        <dbReference type="Proteomes" id="UP001206067"/>
    </source>
</evidence>
<keyword evidence="1" id="KW-0472">Membrane</keyword>
<accession>A0ABT1XQ73</accession>
<feature type="transmembrane region" description="Helical" evidence="1">
    <location>
        <begin position="33"/>
        <end position="54"/>
    </location>
</feature>
<dbReference type="EMBL" id="JANKHH010000004">
    <property type="protein sequence ID" value="MCR2833809.1"/>
    <property type="molecule type" value="Genomic_DNA"/>
</dbReference>
<sequence length="57" mass="6371">MTDNAILMIIWSFGALILVGSALAAYRLSWKRSITFALIWASFFVVATLLFRMLGMA</sequence>
<evidence type="ECO:0008006" key="4">
    <source>
        <dbReference type="Google" id="ProtNLM"/>
    </source>
</evidence>
<dbReference type="Proteomes" id="UP001206067">
    <property type="component" value="Unassembled WGS sequence"/>
</dbReference>